<dbReference type="AlphaFoldDB" id="I3CF76"/>
<proteinExistence type="predicted"/>
<gene>
    <name evidence="1" type="ORF">BegalDRAFT_1375</name>
</gene>
<sequence>MSGFSVVYVRLNNGEQDLVWLQKEFGGEIPTDTDYKYARVAKGKEAHVIPTNLKRLSTELKTDALYFGLEPDKEQLFYEHWKDGHVVRVLTYNVSVGWEKVEGTPETWEADFFSEPLKKGSQPPDFSAEDFFYQLKVYFSFP</sequence>
<dbReference type="RefSeq" id="WP_002685065.1">
    <property type="nucleotide sequence ID" value="NZ_JH600070.1"/>
</dbReference>
<accession>I3CF76</accession>
<keyword evidence="2" id="KW-1185">Reference proteome</keyword>
<organism evidence="1 2">
    <name type="scientific">Beggiatoa alba B18LD</name>
    <dbReference type="NCBI Taxonomy" id="395493"/>
    <lineage>
        <taxon>Bacteria</taxon>
        <taxon>Pseudomonadati</taxon>
        <taxon>Pseudomonadota</taxon>
        <taxon>Gammaproteobacteria</taxon>
        <taxon>Thiotrichales</taxon>
        <taxon>Thiotrichaceae</taxon>
        <taxon>Beggiatoa</taxon>
    </lineage>
</organism>
<dbReference type="HOGENOM" id="CLU_1812010_0_0_6"/>
<dbReference type="OrthoDB" id="513130at2"/>
<reference evidence="1 2" key="1">
    <citation type="submission" date="2011-11" db="EMBL/GenBank/DDBJ databases">
        <title>Improved High-Quality Draft sequence of Beggiatoa alba B18lD.</title>
        <authorList>
            <consortium name="US DOE Joint Genome Institute"/>
            <person name="Lucas S."/>
            <person name="Han J."/>
            <person name="Lapidus A."/>
            <person name="Cheng J.-F."/>
            <person name="Goodwin L."/>
            <person name="Pitluck S."/>
            <person name="Peters L."/>
            <person name="Mikhailova N."/>
            <person name="Held B."/>
            <person name="Detter J.C."/>
            <person name="Han C."/>
            <person name="Tapia R."/>
            <person name="Land M."/>
            <person name="Hauser L."/>
            <person name="Kyrpides N."/>
            <person name="Ivanova N."/>
            <person name="Pagani I."/>
            <person name="Samuel K."/>
            <person name="Teske A."/>
            <person name="Mueller J."/>
            <person name="Woyke T."/>
        </authorList>
    </citation>
    <scope>NUCLEOTIDE SEQUENCE [LARGE SCALE GENOMIC DNA]</scope>
    <source>
        <strain evidence="1 2">B18LD</strain>
    </source>
</reference>
<dbReference type="EMBL" id="JH600070">
    <property type="protein sequence ID" value="EIJ42269.1"/>
    <property type="molecule type" value="Genomic_DNA"/>
</dbReference>
<evidence type="ECO:0000313" key="1">
    <source>
        <dbReference type="EMBL" id="EIJ42269.1"/>
    </source>
</evidence>
<protein>
    <submittedName>
        <fullName evidence="1">Uncharacterized protein</fullName>
    </submittedName>
</protein>
<evidence type="ECO:0000313" key="2">
    <source>
        <dbReference type="Proteomes" id="UP000005744"/>
    </source>
</evidence>
<dbReference type="Proteomes" id="UP000005744">
    <property type="component" value="Unassembled WGS sequence"/>
</dbReference>
<name>I3CF76_9GAMM</name>
<dbReference type="STRING" id="395493.BegalDRAFT_1375"/>